<evidence type="ECO:0000256" key="2">
    <source>
        <dbReference type="ARBA" id="ARBA00004651"/>
    </source>
</evidence>
<dbReference type="Pfam" id="PF04973">
    <property type="entry name" value="NMN_transporter"/>
    <property type="match status" value="1"/>
</dbReference>
<protein>
    <recommendedName>
        <fullName evidence="4">Nicotinamide riboside transporter PnuC</fullName>
    </recommendedName>
</protein>
<evidence type="ECO:0000256" key="6">
    <source>
        <dbReference type="ARBA" id="ARBA00022475"/>
    </source>
</evidence>
<comment type="similarity">
    <text evidence="3">Belongs to the nicotinamide ribonucleoside (NR) uptake permease (TC 4.B.1) family.</text>
</comment>
<dbReference type="PANTHER" id="PTHR36122">
    <property type="entry name" value="NICOTINAMIDE RIBOSIDE TRANSPORTER PNUC"/>
    <property type="match status" value="1"/>
</dbReference>
<comment type="subcellular location">
    <subcellularLocation>
        <location evidence="2">Cell membrane</location>
        <topology evidence="2">Multi-pass membrane protein</topology>
    </subcellularLocation>
</comment>
<accession>A0A2W7RRH8</accession>
<gene>
    <name evidence="11" type="ORF">LX80_01639</name>
</gene>
<name>A0A2W7RRH8_9BACT</name>
<feature type="transmembrane region" description="Helical" evidence="10">
    <location>
        <begin position="119"/>
        <end position="139"/>
    </location>
</feature>
<dbReference type="PANTHER" id="PTHR36122:SF2">
    <property type="entry name" value="NICOTINAMIDE RIBOSIDE TRANSPORTER PNUC"/>
    <property type="match status" value="1"/>
</dbReference>
<comment type="function">
    <text evidence="1">Required for nicotinamide riboside transport across the inner membrane.</text>
</comment>
<sequence length="219" mass="25483">MYYHLSLMPLIIPYFVNVSEIWHQLIQGIQETSLLEFIGTICGIASVFFSRRENILVYPVGMISTSIYIYLYVVHGLYADASVNFYYTVMSIIGWIMWSRKKNHEVVLHISYNTKSQQWLSVGFFAVCWVILYLVLHHFTDSTVPQADAFTSAAAFTGMYLMNKKKVENWWWWILTNIASIPLNFYKGLVFTSFQYLVLLILAIMGLISWMKKAKQSHA</sequence>
<feature type="transmembrane region" description="Helical" evidence="10">
    <location>
        <begin position="56"/>
        <end position="75"/>
    </location>
</feature>
<dbReference type="Proteomes" id="UP000249720">
    <property type="component" value="Unassembled WGS sequence"/>
</dbReference>
<evidence type="ECO:0000256" key="1">
    <source>
        <dbReference type="ARBA" id="ARBA00002672"/>
    </source>
</evidence>
<keyword evidence="8 10" id="KW-1133">Transmembrane helix</keyword>
<dbReference type="AlphaFoldDB" id="A0A2W7RRH8"/>
<keyword evidence="6" id="KW-1003">Cell membrane</keyword>
<evidence type="ECO:0000313" key="12">
    <source>
        <dbReference type="Proteomes" id="UP000249720"/>
    </source>
</evidence>
<evidence type="ECO:0000256" key="9">
    <source>
        <dbReference type="ARBA" id="ARBA00023136"/>
    </source>
</evidence>
<evidence type="ECO:0000256" key="4">
    <source>
        <dbReference type="ARBA" id="ARBA00017522"/>
    </source>
</evidence>
<feature type="transmembrane region" description="Helical" evidence="10">
    <location>
        <begin position="193"/>
        <end position="211"/>
    </location>
</feature>
<reference evidence="11 12" key="1">
    <citation type="submission" date="2018-06" db="EMBL/GenBank/DDBJ databases">
        <title>Genomic Encyclopedia of Archaeal and Bacterial Type Strains, Phase II (KMG-II): from individual species to whole genera.</title>
        <authorList>
            <person name="Goeker M."/>
        </authorList>
    </citation>
    <scope>NUCLEOTIDE SEQUENCE [LARGE SCALE GENOMIC DNA]</scope>
    <source>
        <strain evidence="11 12">DSM 23241</strain>
    </source>
</reference>
<keyword evidence="7 10" id="KW-0812">Transmembrane</keyword>
<feature type="transmembrane region" description="Helical" evidence="10">
    <location>
        <begin position="81"/>
        <end position="98"/>
    </location>
</feature>
<dbReference type="GO" id="GO:0005886">
    <property type="term" value="C:plasma membrane"/>
    <property type="evidence" value="ECO:0007669"/>
    <property type="project" value="UniProtKB-SubCell"/>
</dbReference>
<organism evidence="11 12">
    <name type="scientific">Hydrotalea sandarakina</name>
    <dbReference type="NCBI Taxonomy" id="1004304"/>
    <lineage>
        <taxon>Bacteria</taxon>
        <taxon>Pseudomonadati</taxon>
        <taxon>Bacteroidota</taxon>
        <taxon>Chitinophagia</taxon>
        <taxon>Chitinophagales</taxon>
        <taxon>Chitinophagaceae</taxon>
        <taxon>Hydrotalea</taxon>
    </lineage>
</organism>
<keyword evidence="5" id="KW-0813">Transport</keyword>
<dbReference type="InterPro" id="IPR006419">
    <property type="entry name" value="NMN_transpt_PnuC"/>
</dbReference>
<evidence type="ECO:0000256" key="8">
    <source>
        <dbReference type="ARBA" id="ARBA00022989"/>
    </source>
</evidence>
<evidence type="ECO:0000313" key="11">
    <source>
        <dbReference type="EMBL" id="PZX62944.1"/>
    </source>
</evidence>
<keyword evidence="9 10" id="KW-0472">Membrane</keyword>
<feature type="transmembrane region" description="Helical" evidence="10">
    <location>
        <begin position="32"/>
        <end position="49"/>
    </location>
</feature>
<evidence type="ECO:0000256" key="3">
    <source>
        <dbReference type="ARBA" id="ARBA00006669"/>
    </source>
</evidence>
<evidence type="ECO:0000256" key="7">
    <source>
        <dbReference type="ARBA" id="ARBA00022692"/>
    </source>
</evidence>
<dbReference type="EMBL" id="QKZV01000004">
    <property type="protein sequence ID" value="PZX62944.1"/>
    <property type="molecule type" value="Genomic_DNA"/>
</dbReference>
<evidence type="ECO:0000256" key="10">
    <source>
        <dbReference type="SAM" id="Phobius"/>
    </source>
</evidence>
<proteinExistence type="inferred from homology"/>
<dbReference type="NCBIfam" id="TIGR01528">
    <property type="entry name" value="NMN_trans_PnuC"/>
    <property type="match status" value="1"/>
</dbReference>
<evidence type="ECO:0000256" key="5">
    <source>
        <dbReference type="ARBA" id="ARBA00022448"/>
    </source>
</evidence>
<dbReference type="GO" id="GO:0034257">
    <property type="term" value="F:nicotinamide riboside transmembrane transporter activity"/>
    <property type="evidence" value="ECO:0007669"/>
    <property type="project" value="InterPro"/>
</dbReference>
<comment type="caution">
    <text evidence="11">The sequence shown here is derived from an EMBL/GenBank/DDBJ whole genome shotgun (WGS) entry which is preliminary data.</text>
</comment>
<keyword evidence="12" id="KW-1185">Reference proteome</keyword>